<name>A0A8B7YUU2_ACAPL</name>
<feature type="chain" id="PRO_5034750948" evidence="3">
    <location>
        <begin position="30"/>
        <end position="831"/>
    </location>
</feature>
<dbReference type="SMART" id="SM00408">
    <property type="entry name" value="IGc2"/>
    <property type="match status" value="4"/>
</dbReference>
<evidence type="ECO:0000256" key="1">
    <source>
        <dbReference type="SAM" id="MobiDB-lite"/>
    </source>
</evidence>
<feature type="compositionally biased region" description="Basic residues" evidence="1">
    <location>
        <begin position="796"/>
        <end position="825"/>
    </location>
</feature>
<dbReference type="Gene3D" id="2.60.40.10">
    <property type="entry name" value="Immunoglobulins"/>
    <property type="match status" value="5"/>
</dbReference>
<feature type="domain" description="Ig-like" evidence="4">
    <location>
        <begin position="28"/>
        <end position="128"/>
    </location>
</feature>
<evidence type="ECO:0000313" key="5">
    <source>
        <dbReference type="Proteomes" id="UP000694845"/>
    </source>
</evidence>
<dbReference type="SMART" id="SM00409">
    <property type="entry name" value="IG"/>
    <property type="match status" value="4"/>
</dbReference>
<proteinExistence type="predicted"/>
<dbReference type="Proteomes" id="UP000694845">
    <property type="component" value="Unplaced"/>
</dbReference>
<feature type="domain" description="Ig-like" evidence="4">
    <location>
        <begin position="133"/>
        <end position="230"/>
    </location>
</feature>
<evidence type="ECO:0000256" key="2">
    <source>
        <dbReference type="SAM" id="Phobius"/>
    </source>
</evidence>
<dbReference type="PANTHER" id="PTHR45889:SF8">
    <property type="entry name" value="IG-LIKE DOMAIN-CONTAINING PROTEIN"/>
    <property type="match status" value="1"/>
</dbReference>
<feature type="compositionally biased region" description="Basic residues" evidence="1">
    <location>
        <begin position="776"/>
        <end position="785"/>
    </location>
</feature>
<evidence type="ECO:0000259" key="4">
    <source>
        <dbReference type="PROSITE" id="PS50835"/>
    </source>
</evidence>
<dbReference type="KEGG" id="aplc:110982740"/>
<dbReference type="RefSeq" id="XP_022097068.1">
    <property type="nucleotide sequence ID" value="XM_022241376.1"/>
</dbReference>
<feature type="compositionally biased region" description="Basic and acidic residues" evidence="1">
    <location>
        <begin position="626"/>
        <end position="637"/>
    </location>
</feature>
<feature type="compositionally biased region" description="Low complexity" evidence="1">
    <location>
        <begin position="709"/>
        <end position="719"/>
    </location>
</feature>
<accession>A0A8B7YUU2</accession>
<keyword evidence="5" id="KW-1185">Reference proteome</keyword>
<dbReference type="GeneID" id="110982740"/>
<feature type="domain" description="Ig-like" evidence="4">
    <location>
        <begin position="446"/>
        <end position="536"/>
    </location>
</feature>
<feature type="transmembrane region" description="Helical" evidence="2">
    <location>
        <begin position="549"/>
        <end position="575"/>
    </location>
</feature>
<evidence type="ECO:0000256" key="3">
    <source>
        <dbReference type="SAM" id="SignalP"/>
    </source>
</evidence>
<organism evidence="5 6">
    <name type="scientific">Acanthaster planci</name>
    <name type="common">Crown-of-thorns starfish</name>
    <dbReference type="NCBI Taxonomy" id="133434"/>
    <lineage>
        <taxon>Eukaryota</taxon>
        <taxon>Metazoa</taxon>
        <taxon>Echinodermata</taxon>
        <taxon>Eleutherozoa</taxon>
        <taxon>Asterozoa</taxon>
        <taxon>Asteroidea</taxon>
        <taxon>Valvatacea</taxon>
        <taxon>Valvatida</taxon>
        <taxon>Acanthasteridae</taxon>
        <taxon>Acanthaster</taxon>
    </lineage>
</organism>
<feature type="region of interest" description="Disordered" evidence="1">
    <location>
        <begin position="748"/>
        <end position="831"/>
    </location>
</feature>
<dbReference type="OMA" id="EGFLYWL"/>
<feature type="signal peptide" evidence="3">
    <location>
        <begin position="1"/>
        <end position="29"/>
    </location>
</feature>
<dbReference type="CDD" id="cd00099">
    <property type="entry name" value="IgV"/>
    <property type="match status" value="1"/>
</dbReference>
<feature type="compositionally biased region" description="Basic and acidic residues" evidence="1">
    <location>
        <begin position="786"/>
        <end position="795"/>
    </location>
</feature>
<dbReference type="OrthoDB" id="6413693at2759"/>
<dbReference type="InterPro" id="IPR003598">
    <property type="entry name" value="Ig_sub2"/>
</dbReference>
<reference evidence="6" key="1">
    <citation type="submission" date="2025-08" db="UniProtKB">
        <authorList>
            <consortium name="RefSeq"/>
        </authorList>
    </citation>
    <scope>IDENTIFICATION</scope>
</reference>
<keyword evidence="2" id="KW-1133">Transmembrane helix</keyword>
<dbReference type="InterPro" id="IPR036179">
    <property type="entry name" value="Ig-like_dom_sf"/>
</dbReference>
<dbReference type="InterPro" id="IPR013783">
    <property type="entry name" value="Ig-like_fold"/>
</dbReference>
<gene>
    <name evidence="6" type="primary">LOC110982740</name>
</gene>
<dbReference type="AlphaFoldDB" id="A0A8B7YUU2"/>
<feature type="region of interest" description="Disordered" evidence="1">
    <location>
        <begin position="610"/>
        <end position="736"/>
    </location>
</feature>
<keyword evidence="3" id="KW-0732">Signal</keyword>
<dbReference type="InterPro" id="IPR013106">
    <property type="entry name" value="Ig_V-set"/>
</dbReference>
<feature type="compositionally biased region" description="Basic and acidic residues" evidence="1">
    <location>
        <begin position="763"/>
        <end position="775"/>
    </location>
</feature>
<dbReference type="SUPFAM" id="SSF48726">
    <property type="entry name" value="Immunoglobulin"/>
    <property type="match status" value="4"/>
</dbReference>
<evidence type="ECO:0000313" key="6">
    <source>
        <dbReference type="RefSeq" id="XP_022097068.1"/>
    </source>
</evidence>
<feature type="domain" description="Ig-like" evidence="4">
    <location>
        <begin position="239"/>
        <end position="340"/>
    </location>
</feature>
<dbReference type="Pfam" id="PF07679">
    <property type="entry name" value="I-set"/>
    <property type="match status" value="2"/>
</dbReference>
<feature type="domain" description="Ig-like" evidence="4">
    <location>
        <begin position="352"/>
        <end position="438"/>
    </location>
</feature>
<keyword evidence="2" id="KW-0812">Transmembrane</keyword>
<dbReference type="InterPro" id="IPR003599">
    <property type="entry name" value="Ig_sub"/>
</dbReference>
<sequence>MDASRHSNAGTTAVYFLVLLLGFAGAQQAFSVQPTDTQVTEGNTATLRCSVTNKGGTLTWTKDGAPVSVEGAIIDTTNTRYSIQGDGVSTYDLQITEAVLADSGDFQCLVTADGVGSGEILSDVATLTVLEVQGFIRVPGDTSVAAETTATLECQVDNKEGFLYWLQNGEIISNDTVLTNGNARYSISGDQSAGEYNLVIVSTQDGTDEGSYQCVVTAAGTSARIESRVASLSIQGTGQRLTIVPSNAVFVEGTTALMRCKVVDKAGTLSWLQNSQAISYDRELGLANTRYSIVGDEAAGEYNLQIEDVTSVDTGTYHCIVSAASGAGNEAISSSGATLSVTAATAPDDGYPLCSMVPSTDLMEGDNVTISCTSRGGEPQPKLAWLLDNLEFDGNYVALDLNARNDVSFRLINNMIGVVFECLSSHPAYTTTQKCQLPPLAFELTPTIQVSLDTLTLEIKEDETGSVECSATGDPAVLGYGWSYNGVQIADTDERFLITEDGSSKSTLTITSASLSMDEAVVSCEARNRIDTESVYAVVRIIEDDLYQIVLAVLALIALFVFALIIVPIIAYYCYRRHKKRTQVAPIENGPTTISGTKVTSNYFITEETIPNGHVRKNSRSSSKPRVLDHETKHVDSPDEGSYGSPTPLPDLTGRGRYPQPIRSQTPEGFMMDSMDSARGGKVGSYDVEAARARNEAEMQGSGKTPLPSSSRRSSVSRSGPAPLNNKVSLSPGEYMVRDEYERKLRELESMKKSLTDSGMIQDDAKSRKSKDGGERRKHKHKKRDKEKDEKERDGHKKSKSKEHREHRDKKDKKERKEKREKRDRKKDSSR</sequence>
<dbReference type="PROSITE" id="PS50835">
    <property type="entry name" value="IG_LIKE"/>
    <property type="match status" value="5"/>
</dbReference>
<dbReference type="PANTHER" id="PTHR45889">
    <property type="entry name" value="IG-LIKE DOMAIN-CONTAINING PROTEIN"/>
    <property type="match status" value="1"/>
</dbReference>
<dbReference type="Pfam" id="PF13927">
    <property type="entry name" value="Ig_3"/>
    <property type="match status" value="2"/>
</dbReference>
<dbReference type="InterPro" id="IPR007110">
    <property type="entry name" value="Ig-like_dom"/>
</dbReference>
<protein>
    <submittedName>
        <fullName evidence="6">Synaptogenesis protein syg-1-like</fullName>
    </submittedName>
</protein>
<dbReference type="SMART" id="SM00406">
    <property type="entry name" value="IGv"/>
    <property type="match status" value="3"/>
</dbReference>
<keyword evidence="2" id="KW-0472">Membrane</keyword>
<dbReference type="InterPro" id="IPR013098">
    <property type="entry name" value="Ig_I-set"/>
</dbReference>